<proteinExistence type="predicted"/>
<gene>
    <name evidence="1" type="ORF">S01H4_01288</name>
</gene>
<name>X1A5S4_9ZZZZ</name>
<sequence length="248" mass="28347">MQSKPISSYIVFGTELRYIIDVKAGWRVHGKDLILENIDRFFTHLQEFDLPVTQRAAYKLRQFRDELAKSDSDHKLTADEASKLGDIMVDVRNTLFAEAGGNVAFIVTDKRIDVNKLLSDVPALMAPSVFNSLPDIAQYDFIEAGKCIAFELPTSAAFHMLRGTEAVLRHYYCSIVRRNRAEPLWGPMVESLRRRRTPPPAPLLDNLDNIRRSFRNPTQHPDKIYDIQEVQDLFGLCVDVINRMIALL</sequence>
<reference evidence="1" key="1">
    <citation type="journal article" date="2014" name="Front. Microbiol.">
        <title>High frequency of phylogenetically diverse reductive dehalogenase-homologous genes in deep subseafloor sedimentary metagenomes.</title>
        <authorList>
            <person name="Kawai M."/>
            <person name="Futagami T."/>
            <person name="Toyoda A."/>
            <person name="Takaki Y."/>
            <person name="Nishi S."/>
            <person name="Hori S."/>
            <person name="Arai W."/>
            <person name="Tsubouchi T."/>
            <person name="Morono Y."/>
            <person name="Uchiyama I."/>
            <person name="Ito T."/>
            <person name="Fujiyama A."/>
            <person name="Inagaki F."/>
            <person name="Takami H."/>
        </authorList>
    </citation>
    <scope>NUCLEOTIDE SEQUENCE</scope>
    <source>
        <strain evidence="1">Expedition CK06-06</strain>
    </source>
</reference>
<dbReference type="AlphaFoldDB" id="X1A5S4"/>
<accession>X1A5S4</accession>
<protein>
    <submittedName>
        <fullName evidence="1">Uncharacterized protein</fullName>
    </submittedName>
</protein>
<comment type="caution">
    <text evidence="1">The sequence shown here is derived from an EMBL/GenBank/DDBJ whole genome shotgun (WGS) entry which is preliminary data.</text>
</comment>
<evidence type="ECO:0000313" key="1">
    <source>
        <dbReference type="EMBL" id="GAG68148.1"/>
    </source>
</evidence>
<organism evidence="1">
    <name type="scientific">marine sediment metagenome</name>
    <dbReference type="NCBI Taxonomy" id="412755"/>
    <lineage>
        <taxon>unclassified sequences</taxon>
        <taxon>metagenomes</taxon>
        <taxon>ecological metagenomes</taxon>
    </lineage>
</organism>
<dbReference type="EMBL" id="BART01000227">
    <property type="protein sequence ID" value="GAG68148.1"/>
    <property type="molecule type" value="Genomic_DNA"/>
</dbReference>